<evidence type="ECO:0000256" key="4">
    <source>
        <dbReference type="ARBA" id="ARBA00022729"/>
    </source>
</evidence>
<dbReference type="Gene3D" id="3.40.50.1980">
    <property type="entry name" value="Nitrogenase molybdenum iron protein domain"/>
    <property type="match status" value="2"/>
</dbReference>
<dbReference type="InterPro" id="IPR002491">
    <property type="entry name" value="ABC_transptr_periplasmic_BD"/>
</dbReference>
<gene>
    <name evidence="7" type="ORF">ACFPQ6_17540</name>
</gene>
<comment type="caution">
    <text evidence="7">The sequence shown here is derived from an EMBL/GenBank/DDBJ whole genome shotgun (WGS) entry which is preliminary data.</text>
</comment>
<dbReference type="SUPFAM" id="SSF53807">
    <property type="entry name" value="Helical backbone' metal receptor"/>
    <property type="match status" value="1"/>
</dbReference>
<evidence type="ECO:0000256" key="2">
    <source>
        <dbReference type="ARBA" id="ARBA00008814"/>
    </source>
</evidence>
<sequence length="335" mass="35469">MRRFAPALALTLGALLPAASATPAPTSMATANAAATTRVPFPVTVTHALGQTTLPARPTRVVALGPHALDLLLSLGVQPVGYGEAAQLGVKTFGSPIRQIRYLGSRVTSAPLYVGDRFKPNMELLATLKPDLIVGEDYASAAYPALNRVAPTLLFTGTHSGDWQKSLPVLARALGREDRAAAVLARSRAVLNGARRALTPWAGQRALVVWNSGGQNRELYTVLGPKDWTGGLFQDLGFRLALPGAPDPAMTEGYRTLSVEALGALDPDVVFVVASGTNTPTRAANDWKASALAGRLRASRAGRVYFVPIQLMGRIRGPVATELATREVRRQLGAR</sequence>
<name>A0ABW1DRB0_9DEIO</name>
<proteinExistence type="inferred from homology"/>
<keyword evidence="4 5" id="KW-0732">Signal</keyword>
<keyword evidence="8" id="KW-1185">Reference proteome</keyword>
<dbReference type="Pfam" id="PF01497">
    <property type="entry name" value="Peripla_BP_2"/>
    <property type="match status" value="1"/>
</dbReference>
<reference evidence="8" key="1">
    <citation type="journal article" date="2019" name="Int. J. Syst. Evol. Microbiol.">
        <title>The Global Catalogue of Microorganisms (GCM) 10K type strain sequencing project: providing services to taxonomists for standard genome sequencing and annotation.</title>
        <authorList>
            <consortium name="The Broad Institute Genomics Platform"/>
            <consortium name="The Broad Institute Genome Sequencing Center for Infectious Disease"/>
            <person name="Wu L."/>
            <person name="Ma J."/>
        </authorList>
    </citation>
    <scope>NUCLEOTIDE SEQUENCE [LARGE SCALE GENOMIC DNA]</scope>
    <source>
        <strain evidence="8">CGMCC 1.15053</strain>
    </source>
</reference>
<dbReference type="CDD" id="cd01146">
    <property type="entry name" value="FhuD"/>
    <property type="match status" value="1"/>
</dbReference>
<feature type="chain" id="PRO_5045299199" evidence="5">
    <location>
        <begin position="30"/>
        <end position="335"/>
    </location>
</feature>
<evidence type="ECO:0000313" key="8">
    <source>
        <dbReference type="Proteomes" id="UP001595979"/>
    </source>
</evidence>
<protein>
    <submittedName>
        <fullName evidence="7">ABC transporter substrate-binding protein</fullName>
    </submittedName>
</protein>
<accession>A0ABW1DRB0</accession>
<dbReference type="EMBL" id="JBHSOH010000040">
    <property type="protein sequence ID" value="MFC5850108.1"/>
    <property type="molecule type" value="Genomic_DNA"/>
</dbReference>
<dbReference type="RefSeq" id="WP_380051817.1">
    <property type="nucleotide sequence ID" value="NZ_JBHSOH010000040.1"/>
</dbReference>
<comment type="similarity">
    <text evidence="2">Belongs to the bacterial solute-binding protein 8 family.</text>
</comment>
<evidence type="ECO:0000259" key="6">
    <source>
        <dbReference type="PROSITE" id="PS50983"/>
    </source>
</evidence>
<feature type="signal peptide" evidence="5">
    <location>
        <begin position="1"/>
        <end position="29"/>
    </location>
</feature>
<dbReference type="Proteomes" id="UP001595979">
    <property type="component" value="Unassembled WGS sequence"/>
</dbReference>
<dbReference type="PROSITE" id="PS50983">
    <property type="entry name" value="FE_B12_PBP"/>
    <property type="match status" value="1"/>
</dbReference>
<evidence type="ECO:0000256" key="1">
    <source>
        <dbReference type="ARBA" id="ARBA00004196"/>
    </source>
</evidence>
<feature type="domain" description="Fe/B12 periplasmic-binding" evidence="6">
    <location>
        <begin position="60"/>
        <end position="335"/>
    </location>
</feature>
<comment type="subcellular location">
    <subcellularLocation>
        <location evidence="1">Cell envelope</location>
    </subcellularLocation>
</comment>
<dbReference type="InterPro" id="IPR051313">
    <property type="entry name" value="Bact_iron-sidero_bind"/>
</dbReference>
<organism evidence="7 8">
    <name type="scientific">Deinococcus petrolearius</name>
    <dbReference type="NCBI Taxonomy" id="1751295"/>
    <lineage>
        <taxon>Bacteria</taxon>
        <taxon>Thermotogati</taxon>
        <taxon>Deinococcota</taxon>
        <taxon>Deinococci</taxon>
        <taxon>Deinococcales</taxon>
        <taxon>Deinococcaceae</taxon>
        <taxon>Deinococcus</taxon>
    </lineage>
</organism>
<dbReference type="PANTHER" id="PTHR30532">
    <property type="entry name" value="IRON III DICITRATE-BINDING PERIPLASMIC PROTEIN"/>
    <property type="match status" value="1"/>
</dbReference>
<evidence type="ECO:0000313" key="7">
    <source>
        <dbReference type="EMBL" id="MFC5850108.1"/>
    </source>
</evidence>
<evidence type="ECO:0000256" key="3">
    <source>
        <dbReference type="ARBA" id="ARBA00022448"/>
    </source>
</evidence>
<evidence type="ECO:0000256" key="5">
    <source>
        <dbReference type="SAM" id="SignalP"/>
    </source>
</evidence>
<dbReference type="PANTHER" id="PTHR30532:SF1">
    <property type="entry name" value="IRON(3+)-HYDROXAMATE-BINDING PROTEIN FHUD"/>
    <property type="match status" value="1"/>
</dbReference>
<keyword evidence="3" id="KW-0813">Transport</keyword>